<comment type="caution">
    <text evidence="3">The sequence shown here is derived from an EMBL/GenBank/DDBJ whole genome shotgun (WGS) entry which is preliminary data.</text>
</comment>
<evidence type="ECO:0008006" key="5">
    <source>
        <dbReference type="Google" id="ProtNLM"/>
    </source>
</evidence>
<gene>
    <name evidence="3" type="ORF">FRZ32_00495</name>
</gene>
<proteinExistence type="predicted"/>
<feature type="region of interest" description="Disordered" evidence="1">
    <location>
        <begin position="73"/>
        <end position="96"/>
    </location>
</feature>
<organism evidence="3 4">
    <name type="scientific">Allosphingosinicella ginsenosidimutans</name>
    <dbReference type="NCBI Taxonomy" id="1176539"/>
    <lineage>
        <taxon>Bacteria</taxon>
        <taxon>Pseudomonadati</taxon>
        <taxon>Pseudomonadota</taxon>
        <taxon>Alphaproteobacteria</taxon>
        <taxon>Sphingomonadales</taxon>
        <taxon>Sphingomonadaceae</taxon>
        <taxon>Allosphingosinicella</taxon>
    </lineage>
</organism>
<evidence type="ECO:0000256" key="1">
    <source>
        <dbReference type="SAM" id="MobiDB-lite"/>
    </source>
</evidence>
<sequence>MRFISTLRVSMVAASALFVAACGGHGGEAANNTASDLDSNLMIDQAGNDSSAMESVANAPAPAPIVNDTTMSNEAATDTGAGTAAGDTVDSNVAGM</sequence>
<feature type="signal peptide" evidence="2">
    <location>
        <begin position="1"/>
        <end position="21"/>
    </location>
</feature>
<evidence type="ECO:0000313" key="4">
    <source>
        <dbReference type="Proteomes" id="UP000321249"/>
    </source>
</evidence>
<evidence type="ECO:0000313" key="3">
    <source>
        <dbReference type="EMBL" id="TXC62262.1"/>
    </source>
</evidence>
<dbReference type="EMBL" id="VOQQ01000001">
    <property type="protein sequence ID" value="TXC62262.1"/>
    <property type="molecule type" value="Genomic_DNA"/>
</dbReference>
<keyword evidence="4" id="KW-1185">Reference proteome</keyword>
<accession>A0A5C6TNR2</accession>
<feature type="chain" id="PRO_5022744216" description="Circumsporozoite protein" evidence="2">
    <location>
        <begin position="22"/>
        <end position="96"/>
    </location>
</feature>
<dbReference type="AlphaFoldDB" id="A0A5C6TNR2"/>
<reference evidence="3 4" key="1">
    <citation type="journal article" date="2015" name="J. Microbiol.">
        <title>Sphingosinicella ginsenosidimutans sp. nov., with ginsenoside converting activity.</title>
        <authorList>
            <person name="Kim J.K."/>
            <person name="Kang M.S."/>
            <person name="Park S.C."/>
            <person name="Kim K.M."/>
            <person name="Choi K."/>
            <person name="Yoon M.H."/>
            <person name="Im W.T."/>
        </authorList>
    </citation>
    <scope>NUCLEOTIDE SEQUENCE [LARGE SCALE GENOMIC DNA]</scope>
    <source>
        <strain evidence="3 4">BS-11</strain>
    </source>
</reference>
<dbReference type="PROSITE" id="PS51257">
    <property type="entry name" value="PROKAR_LIPOPROTEIN"/>
    <property type="match status" value="1"/>
</dbReference>
<keyword evidence="2" id="KW-0732">Signal</keyword>
<name>A0A5C6TNR2_9SPHN</name>
<protein>
    <recommendedName>
        <fullName evidence="5">Circumsporozoite protein</fullName>
    </recommendedName>
</protein>
<dbReference type="RefSeq" id="WP_147041650.1">
    <property type="nucleotide sequence ID" value="NZ_BAABIR010000001.1"/>
</dbReference>
<feature type="compositionally biased region" description="Low complexity" evidence="1">
    <location>
        <begin position="75"/>
        <end position="88"/>
    </location>
</feature>
<evidence type="ECO:0000256" key="2">
    <source>
        <dbReference type="SAM" id="SignalP"/>
    </source>
</evidence>
<dbReference type="Proteomes" id="UP000321249">
    <property type="component" value="Unassembled WGS sequence"/>
</dbReference>